<dbReference type="AlphaFoldDB" id="X1GLB9"/>
<protein>
    <submittedName>
        <fullName evidence="1">Uncharacterized protein</fullName>
    </submittedName>
</protein>
<sequence>MVMGQSVADFFKDREEYLKRPPVTTIGGVMDHRDLYTEGIICCIYITETDQYIYKDENDNEYFLTDGEKLSEMEMWQIMDTLIRNKKFSSNVRDIVRKKKAEREVREEKRENIKKHAIPYFMKEKPLLCKKAPIELVLREFISYWYGWEGWRGIIVPEIVEAYVENFLVLGLDLDKVKNTEDILEAFEKKIRKDGGVAEISS</sequence>
<comment type="caution">
    <text evidence="1">The sequence shown here is derived from an EMBL/GenBank/DDBJ whole genome shotgun (WGS) entry which is preliminary data.</text>
</comment>
<gene>
    <name evidence="1" type="ORF">S03H2_12925</name>
</gene>
<accession>X1GLB9</accession>
<organism evidence="1">
    <name type="scientific">marine sediment metagenome</name>
    <dbReference type="NCBI Taxonomy" id="412755"/>
    <lineage>
        <taxon>unclassified sequences</taxon>
        <taxon>metagenomes</taxon>
        <taxon>ecological metagenomes</taxon>
    </lineage>
</organism>
<reference evidence="1" key="1">
    <citation type="journal article" date="2014" name="Front. Microbiol.">
        <title>High frequency of phylogenetically diverse reductive dehalogenase-homologous genes in deep subseafloor sedimentary metagenomes.</title>
        <authorList>
            <person name="Kawai M."/>
            <person name="Futagami T."/>
            <person name="Toyoda A."/>
            <person name="Takaki Y."/>
            <person name="Nishi S."/>
            <person name="Hori S."/>
            <person name="Arai W."/>
            <person name="Tsubouchi T."/>
            <person name="Morono Y."/>
            <person name="Uchiyama I."/>
            <person name="Ito T."/>
            <person name="Fujiyama A."/>
            <person name="Inagaki F."/>
            <person name="Takami H."/>
        </authorList>
    </citation>
    <scope>NUCLEOTIDE SEQUENCE</scope>
    <source>
        <strain evidence="1">Expedition CK06-06</strain>
    </source>
</reference>
<name>X1GLB9_9ZZZZ</name>
<proteinExistence type="predicted"/>
<evidence type="ECO:0000313" key="1">
    <source>
        <dbReference type="EMBL" id="GAH33808.1"/>
    </source>
</evidence>
<dbReference type="EMBL" id="BARU01006568">
    <property type="protein sequence ID" value="GAH33808.1"/>
    <property type="molecule type" value="Genomic_DNA"/>
</dbReference>